<dbReference type="PANTHER" id="PTHR30383">
    <property type="entry name" value="THIOESTERASE 1/PROTEASE 1/LYSOPHOSPHOLIPASE L1"/>
    <property type="match status" value="1"/>
</dbReference>
<dbReference type="Pfam" id="PF13472">
    <property type="entry name" value="Lipase_GDSL_2"/>
    <property type="match status" value="1"/>
</dbReference>
<accession>A0ABV4NVC5</accession>
<proteinExistence type="predicted"/>
<reference evidence="2 3" key="1">
    <citation type="submission" date="2024-08" db="EMBL/GenBank/DDBJ databases">
        <authorList>
            <person name="Ishaq N."/>
        </authorList>
    </citation>
    <scope>NUCLEOTIDE SEQUENCE [LARGE SCALE GENOMIC DNA]</scope>
    <source>
        <strain evidence="2 3">DSM 18651</strain>
    </source>
</reference>
<evidence type="ECO:0000313" key="2">
    <source>
        <dbReference type="EMBL" id="MFA0809794.1"/>
    </source>
</evidence>
<gene>
    <name evidence="2" type="ORF">ACCI49_02585</name>
</gene>
<organism evidence="2 3">
    <name type="scientific">Microbulbifer epialgicus</name>
    <dbReference type="NCBI Taxonomy" id="393907"/>
    <lineage>
        <taxon>Bacteria</taxon>
        <taxon>Pseudomonadati</taxon>
        <taxon>Pseudomonadota</taxon>
        <taxon>Gammaproteobacteria</taxon>
        <taxon>Cellvibrionales</taxon>
        <taxon>Microbulbiferaceae</taxon>
        <taxon>Microbulbifer</taxon>
    </lineage>
</organism>
<sequence length="207" mass="23662">MTKRVPRKVVFIGSSSIYGKDDTELGGFVQRFRFRFEALDPKNLVYSLGVFGENVASLAVRLSYELPPRRPHLIGVYPGYNDICRIGGPKARSAVTLDLFRQAMQQLLQASKMIAPTFVMTGIPFDELRTTPLQNSNIYFFRSDAALYAEIIREVAVTETIPILDFDILWRKQELVKFLSEDGLHANAEGHQLLYEQTWDFVSKNFF</sequence>
<dbReference type="EMBL" id="JBGMEK010000003">
    <property type="protein sequence ID" value="MFA0809794.1"/>
    <property type="molecule type" value="Genomic_DNA"/>
</dbReference>
<comment type="caution">
    <text evidence="2">The sequence shown here is derived from an EMBL/GenBank/DDBJ whole genome shotgun (WGS) entry which is preliminary data.</text>
</comment>
<feature type="domain" description="SGNH hydrolase-type esterase" evidence="1">
    <location>
        <begin position="11"/>
        <end position="193"/>
    </location>
</feature>
<name>A0ABV4NVC5_9GAMM</name>
<dbReference type="InterPro" id="IPR051532">
    <property type="entry name" value="Ester_Hydrolysis_Enzymes"/>
</dbReference>
<dbReference type="InterPro" id="IPR036514">
    <property type="entry name" value="SGNH_hydro_sf"/>
</dbReference>
<evidence type="ECO:0000259" key="1">
    <source>
        <dbReference type="Pfam" id="PF13472"/>
    </source>
</evidence>
<keyword evidence="3" id="KW-1185">Reference proteome</keyword>
<dbReference type="PANTHER" id="PTHR30383:SF5">
    <property type="entry name" value="SGNH HYDROLASE-TYPE ESTERASE DOMAIN-CONTAINING PROTEIN"/>
    <property type="match status" value="1"/>
</dbReference>
<evidence type="ECO:0000313" key="3">
    <source>
        <dbReference type="Proteomes" id="UP001569428"/>
    </source>
</evidence>
<protein>
    <submittedName>
        <fullName evidence="2">GDSL-type esterase/lipase family protein</fullName>
    </submittedName>
</protein>
<dbReference type="SUPFAM" id="SSF52266">
    <property type="entry name" value="SGNH hydrolase"/>
    <property type="match status" value="1"/>
</dbReference>
<dbReference type="RefSeq" id="WP_371837410.1">
    <property type="nucleotide sequence ID" value="NZ_JBGMEK010000003.1"/>
</dbReference>
<dbReference type="Gene3D" id="3.40.50.1110">
    <property type="entry name" value="SGNH hydrolase"/>
    <property type="match status" value="1"/>
</dbReference>
<dbReference type="Proteomes" id="UP001569428">
    <property type="component" value="Unassembled WGS sequence"/>
</dbReference>
<dbReference type="InterPro" id="IPR013830">
    <property type="entry name" value="SGNH_hydro"/>
</dbReference>